<organism evidence="1 2">
    <name type="scientific">Catharanthus roseus</name>
    <name type="common">Madagascar periwinkle</name>
    <name type="synonym">Vinca rosea</name>
    <dbReference type="NCBI Taxonomy" id="4058"/>
    <lineage>
        <taxon>Eukaryota</taxon>
        <taxon>Viridiplantae</taxon>
        <taxon>Streptophyta</taxon>
        <taxon>Embryophyta</taxon>
        <taxon>Tracheophyta</taxon>
        <taxon>Spermatophyta</taxon>
        <taxon>Magnoliopsida</taxon>
        <taxon>eudicotyledons</taxon>
        <taxon>Gunneridae</taxon>
        <taxon>Pentapetalae</taxon>
        <taxon>asterids</taxon>
        <taxon>lamiids</taxon>
        <taxon>Gentianales</taxon>
        <taxon>Apocynaceae</taxon>
        <taxon>Rauvolfioideae</taxon>
        <taxon>Vinceae</taxon>
        <taxon>Catharanthinae</taxon>
        <taxon>Catharanthus</taxon>
    </lineage>
</organism>
<proteinExistence type="predicted"/>
<evidence type="ECO:0000313" key="2">
    <source>
        <dbReference type="Proteomes" id="UP001060085"/>
    </source>
</evidence>
<keyword evidence="2" id="KW-1185">Reference proteome</keyword>
<accession>A0ACC0A9U9</accession>
<comment type="caution">
    <text evidence="1">The sequence shown here is derived from an EMBL/GenBank/DDBJ whole genome shotgun (WGS) entry which is preliminary data.</text>
</comment>
<dbReference type="EMBL" id="CM044706">
    <property type="protein sequence ID" value="KAI5657394.1"/>
    <property type="molecule type" value="Genomic_DNA"/>
</dbReference>
<name>A0ACC0A9U9_CATRO</name>
<gene>
    <name evidence="1" type="ORF">M9H77_26187</name>
</gene>
<dbReference type="Proteomes" id="UP001060085">
    <property type="component" value="Linkage Group LG06"/>
</dbReference>
<evidence type="ECO:0000313" key="1">
    <source>
        <dbReference type="EMBL" id="KAI5657394.1"/>
    </source>
</evidence>
<sequence length="463" mass="53375">MQGIFQQKLLHIKVNRFHMLDPFVKWAINNPEWPLLWVPCSRCQKKNHDEVVVKGNKRVEILGNADMVKERGREAEMVEDNGEDGSIRKPADTFCNRKEVVEEDVGKGPDNALYDNCCMITAIKEIHRSLNDEQVNAVKEFGFGELVKIKPFEISKDIVPWVVNNFDCERWCLNVHGKIVFVDEKGMESMLGIKILYMEHLYPVGERMLPEISRNVTRVLNRDKNRVLSQEDELRDITDDIREEEGRRQKNSNMQCENEEKFCFGNSRKRNEEDDELGGDVNDEIGIAGLLQDIKTGFEKQSSESSVEFNGAGVAGVPTAHENDRKQATSLRPLNLNKIRETKSANILMRLVSVEQPSKWVEGEVINCFVRMLLSRARQVEDGKDIPNRYLPSWFHMLTPIPKKRGMVNEVRCMLQEAMKDELKRQHKLYIDSFLIEECIICAQQLNTHDCGVYVLHLGCLEV</sequence>
<protein>
    <submittedName>
        <fullName evidence="1">Uncharacterized protein</fullName>
    </submittedName>
</protein>
<reference evidence="2" key="1">
    <citation type="journal article" date="2023" name="Nat. Plants">
        <title>Single-cell RNA sequencing provides a high-resolution roadmap for understanding the multicellular compartmentation of specialized metabolism.</title>
        <authorList>
            <person name="Sun S."/>
            <person name="Shen X."/>
            <person name="Li Y."/>
            <person name="Li Y."/>
            <person name="Wang S."/>
            <person name="Li R."/>
            <person name="Zhang H."/>
            <person name="Shen G."/>
            <person name="Guo B."/>
            <person name="Wei J."/>
            <person name="Xu J."/>
            <person name="St-Pierre B."/>
            <person name="Chen S."/>
            <person name="Sun C."/>
        </authorList>
    </citation>
    <scope>NUCLEOTIDE SEQUENCE [LARGE SCALE GENOMIC DNA]</scope>
</reference>